<dbReference type="InterPro" id="IPR002509">
    <property type="entry name" value="NODB_dom"/>
</dbReference>
<dbReference type="Gene3D" id="3.20.20.370">
    <property type="entry name" value="Glycoside hydrolase/deacetylase"/>
    <property type="match status" value="1"/>
</dbReference>
<feature type="signal peptide" evidence="2">
    <location>
        <begin position="1"/>
        <end position="20"/>
    </location>
</feature>
<feature type="region of interest" description="Disordered" evidence="1">
    <location>
        <begin position="29"/>
        <end position="53"/>
    </location>
</feature>
<dbReference type="PROSITE" id="PS51257">
    <property type="entry name" value="PROKAR_LIPOPROTEIN"/>
    <property type="match status" value="1"/>
</dbReference>
<feature type="domain" description="NodB homology" evidence="3">
    <location>
        <begin position="85"/>
        <end position="265"/>
    </location>
</feature>
<evidence type="ECO:0000259" key="3">
    <source>
        <dbReference type="PROSITE" id="PS51677"/>
    </source>
</evidence>
<evidence type="ECO:0000313" key="4">
    <source>
        <dbReference type="EMBL" id="MDY0408057.1"/>
    </source>
</evidence>
<evidence type="ECO:0000313" key="5">
    <source>
        <dbReference type="Proteomes" id="UP001275315"/>
    </source>
</evidence>
<dbReference type="EC" id="3.-.-.-" evidence="4"/>
<dbReference type="Pfam" id="PF01522">
    <property type="entry name" value="Polysacc_deac_1"/>
    <property type="match status" value="1"/>
</dbReference>
<name>A0ABU5CQG4_9BACI</name>
<keyword evidence="2" id="KW-0732">Signal</keyword>
<keyword evidence="4" id="KW-0378">Hydrolase</keyword>
<reference evidence="4 5" key="1">
    <citation type="submission" date="2023-10" db="EMBL/GenBank/DDBJ databases">
        <title>Virgibacillus soli CC-YMP-6 genome.</title>
        <authorList>
            <person name="Miliotis G."/>
            <person name="Sengupta P."/>
            <person name="Hameed A."/>
            <person name="Chuvochina M."/>
            <person name="Mcdonagh F."/>
            <person name="Simpson A.C."/>
            <person name="Singh N.K."/>
            <person name="Rekha P.D."/>
            <person name="Raman K."/>
            <person name="Hugenholtz P."/>
            <person name="Venkateswaran K."/>
        </authorList>
    </citation>
    <scope>NUCLEOTIDE SEQUENCE [LARGE SCALE GENOMIC DNA]</scope>
    <source>
        <strain evidence="4 5">CC-YMP-6</strain>
    </source>
</reference>
<protein>
    <submittedName>
        <fullName evidence="4">Polysaccharide deacetylase family protein</fullName>
        <ecNumber evidence="4">3.-.-.-</ecNumber>
    </submittedName>
</protein>
<sequence length="301" mass="34938">MNYGMKFMVCLLLLLTVACSEMTQMKQEKSQVNTKQGLETTEDENKQQSDQIEAVETTQDLERIAPQYVLNENWYIKPIADANEKVVLLTIDDAPDKYALQMAKTLKKLNVGAIFFVNGHFLESKEEQAVLKEIDDMGFMIGNHTYSHAYLPDLSEDKQKEEVLLVNEMVEKITGKRPMFFRAPHGANTDFTKQLAEKEKMTLMNWSYGYDFMQEYMTKETITDIMIHTELLSNGANLLMHDREWTANALEDIVIGLQEKDMRYLILILFKHYLMKTSNLNVTHYIPLVKLNVLYYNSIVM</sequence>
<evidence type="ECO:0000256" key="1">
    <source>
        <dbReference type="SAM" id="MobiDB-lite"/>
    </source>
</evidence>
<feature type="compositionally biased region" description="Polar residues" evidence="1">
    <location>
        <begin position="29"/>
        <end position="39"/>
    </location>
</feature>
<dbReference type="GO" id="GO:0016787">
    <property type="term" value="F:hydrolase activity"/>
    <property type="evidence" value="ECO:0007669"/>
    <property type="project" value="UniProtKB-KW"/>
</dbReference>
<dbReference type="PROSITE" id="PS51677">
    <property type="entry name" value="NODB"/>
    <property type="match status" value="1"/>
</dbReference>
<evidence type="ECO:0000256" key="2">
    <source>
        <dbReference type="SAM" id="SignalP"/>
    </source>
</evidence>
<accession>A0ABU5CQG4</accession>
<dbReference type="SUPFAM" id="SSF88713">
    <property type="entry name" value="Glycoside hydrolase/deacetylase"/>
    <property type="match status" value="1"/>
</dbReference>
<dbReference type="Proteomes" id="UP001275315">
    <property type="component" value="Unassembled WGS sequence"/>
</dbReference>
<comment type="caution">
    <text evidence="4">The sequence shown here is derived from an EMBL/GenBank/DDBJ whole genome shotgun (WGS) entry which is preliminary data.</text>
</comment>
<gene>
    <name evidence="4" type="ORF">RWD45_04875</name>
</gene>
<dbReference type="CDD" id="cd10917">
    <property type="entry name" value="CE4_NodB_like_6s_7s"/>
    <property type="match status" value="1"/>
</dbReference>
<feature type="chain" id="PRO_5045372324" evidence="2">
    <location>
        <begin position="21"/>
        <end position="301"/>
    </location>
</feature>
<dbReference type="EMBL" id="JAWDIQ010000001">
    <property type="protein sequence ID" value="MDY0408057.1"/>
    <property type="molecule type" value="Genomic_DNA"/>
</dbReference>
<dbReference type="RefSeq" id="WP_320378819.1">
    <property type="nucleotide sequence ID" value="NZ_JAWDIQ010000001.1"/>
</dbReference>
<keyword evidence="5" id="KW-1185">Reference proteome</keyword>
<dbReference type="PANTHER" id="PTHR10587">
    <property type="entry name" value="GLYCOSYL TRANSFERASE-RELATED"/>
    <property type="match status" value="1"/>
</dbReference>
<organism evidence="4 5">
    <name type="scientific">Paracerasibacillus soli</name>
    <dbReference type="NCBI Taxonomy" id="480284"/>
    <lineage>
        <taxon>Bacteria</taxon>
        <taxon>Bacillati</taxon>
        <taxon>Bacillota</taxon>
        <taxon>Bacilli</taxon>
        <taxon>Bacillales</taxon>
        <taxon>Bacillaceae</taxon>
        <taxon>Paracerasibacillus</taxon>
    </lineage>
</organism>
<dbReference type="InterPro" id="IPR050248">
    <property type="entry name" value="Polysacc_deacetylase_ArnD"/>
</dbReference>
<dbReference type="InterPro" id="IPR011330">
    <property type="entry name" value="Glyco_hydro/deAcase_b/a-brl"/>
</dbReference>
<proteinExistence type="predicted"/>